<comment type="caution">
    <text evidence="1">The sequence shown here is derived from an EMBL/GenBank/DDBJ whole genome shotgun (WGS) entry which is preliminary data.</text>
</comment>
<sequence length="89" mass="10200">MEEEVKVFNWEANAEEAEKVRQQLALFALPRQYEDPETGSKFPEDWEWYTDVSDKLVTIMKTTTEGVYKITATSSACFIVESVLGKNDS</sequence>
<proteinExistence type="predicted"/>
<organism evidence="1 2">
    <name type="scientific">Candidatus Blackburnbacteria bacterium RIFCSPHIGHO2_02_FULL_44_20</name>
    <dbReference type="NCBI Taxonomy" id="1797516"/>
    <lineage>
        <taxon>Bacteria</taxon>
        <taxon>Candidatus Blackburniibacteriota</taxon>
    </lineage>
</organism>
<dbReference type="Proteomes" id="UP000178319">
    <property type="component" value="Unassembled WGS sequence"/>
</dbReference>
<dbReference type="EMBL" id="MHBZ01000038">
    <property type="protein sequence ID" value="OGY10276.1"/>
    <property type="molecule type" value="Genomic_DNA"/>
</dbReference>
<dbReference type="STRING" id="1797516.A3D26_04815"/>
<reference evidence="1 2" key="1">
    <citation type="journal article" date="2016" name="Nat. Commun.">
        <title>Thousands of microbial genomes shed light on interconnected biogeochemical processes in an aquifer system.</title>
        <authorList>
            <person name="Anantharaman K."/>
            <person name="Brown C.T."/>
            <person name="Hug L.A."/>
            <person name="Sharon I."/>
            <person name="Castelle C.J."/>
            <person name="Probst A.J."/>
            <person name="Thomas B.C."/>
            <person name="Singh A."/>
            <person name="Wilkins M.J."/>
            <person name="Karaoz U."/>
            <person name="Brodie E.L."/>
            <person name="Williams K.H."/>
            <person name="Hubbard S.S."/>
            <person name="Banfield J.F."/>
        </authorList>
    </citation>
    <scope>NUCLEOTIDE SEQUENCE [LARGE SCALE GENOMIC DNA]</scope>
</reference>
<evidence type="ECO:0000313" key="1">
    <source>
        <dbReference type="EMBL" id="OGY10276.1"/>
    </source>
</evidence>
<dbReference type="AlphaFoldDB" id="A0A1G1V4H0"/>
<gene>
    <name evidence="1" type="ORF">A3D26_04815</name>
</gene>
<accession>A0A1G1V4H0</accession>
<protein>
    <submittedName>
        <fullName evidence="1">Uncharacterized protein</fullName>
    </submittedName>
</protein>
<name>A0A1G1V4H0_9BACT</name>
<evidence type="ECO:0000313" key="2">
    <source>
        <dbReference type="Proteomes" id="UP000178319"/>
    </source>
</evidence>